<dbReference type="EMBL" id="JBHUJC010000021">
    <property type="protein sequence ID" value="MFD2276356.1"/>
    <property type="molecule type" value="Genomic_DNA"/>
</dbReference>
<dbReference type="RefSeq" id="WP_377095284.1">
    <property type="nucleotide sequence ID" value="NZ_JBHSJM010000001.1"/>
</dbReference>
<sequence>MKSFILSAGVVAAFVGISSCEKHDWDKTQKLYESHDEHGHDDHGHGHSDAAHDDHSHDHDHDHKDEEHTH</sequence>
<gene>
    <name evidence="2" type="ORF">ACFSQZ_07740</name>
</gene>
<feature type="region of interest" description="Disordered" evidence="1">
    <location>
        <begin position="31"/>
        <end position="70"/>
    </location>
</feature>
<dbReference type="PROSITE" id="PS51257">
    <property type="entry name" value="PROKAR_LIPOPROTEIN"/>
    <property type="match status" value="1"/>
</dbReference>
<evidence type="ECO:0000313" key="2">
    <source>
        <dbReference type="EMBL" id="MFD2276356.1"/>
    </source>
</evidence>
<proteinExistence type="predicted"/>
<reference evidence="3" key="1">
    <citation type="journal article" date="2019" name="Int. J. Syst. Evol. Microbiol.">
        <title>The Global Catalogue of Microorganisms (GCM) 10K type strain sequencing project: providing services to taxonomists for standard genome sequencing and annotation.</title>
        <authorList>
            <consortium name="The Broad Institute Genomics Platform"/>
            <consortium name="The Broad Institute Genome Sequencing Center for Infectious Disease"/>
            <person name="Wu L."/>
            <person name="Ma J."/>
        </authorList>
    </citation>
    <scope>NUCLEOTIDE SEQUENCE [LARGE SCALE GENOMIC DNA]</scope>
    <source>
        <strain evidence="3">JCM 16545</strain>
    </source>
</reference>
<evidence type="ECO:0000256" key="1">
    <source>
        <dbReference type="SAM" id="MobiDB-lite"/>
    </source>
</evidence>
<dbReference type="Proteomes" id="UP001597297">
    <property type="component" value="Unassembled WGS sequence"/>
</dbReference>
<evidence type="ECO:0000313" key="3">
    <source>
        <dbReference type="Proteomes" id="UP001597297"/>
    </source>
</evidence>
<organism evidence="2 3">
    <name type="scientific">Rubritalea spongiae</name>
    <dbReference type="NCBI Taxonomy" id="430797"/>
    <lineage>
        <taxon>Bacteria</taxon>
        <taxon>Pseudomonadati</taxon>
        <taxon>Verrucomicrobiota</taxon>
        <taxon>Verrucomicrobiia</taxon>
        <taxon>Verrucomicrobiales</taxon>
        <taxon>Rubritaleaceae</taxon>
        <taxon>Rubritalea</taxon>
    </lineage>
</organism>
<accession>A0ABW5E1V3</accession>
<name>A0ABW5E1V3_9BACT</name>
<protein>
    <submittedName>
        <fullName evidence="2">Uncharacterized protein</fullName>
    </submittedName>
</protein>
<comment type="caution">
    <text evidence="2">The sequence shown here is derived from an EMBL/GenBank/DDBJ whole genome shotgun (WGS) entry which is preliminary data.</text>
</comment>
<keyword evidence="3" id="KW-1185">Reference proteome</keyword>